<sequence>MHGRLGNQFFQYAFARTLAEQRQDQITIDFSNIEEESVIDPHGGWENSLQHYNISRNTVIGSVMYTKMQRLAVLFRKHGFRMYRQFDKGSDNEVRFNEQIIDKLANYGILIANGFHEYTDLPLGDLILDGYFECPKYFAAFDTMIRNEFTPKYAVQNKNKVLYDKICCSESVCVTIRRGDFIYKAGVAKAANLCTKEYFYAGIEYMYQKIREPQLIVFSDDISWVQENMKFPKGTLYENGSDPVWEKMQLMSACKHFVISNSTFSWWAQYLSTYKGKIVVAPDKWRREGYDGHSLYDEKWKLIPVK</sequence>
<proteinExistence type="predicted"/>
<keyword evidence="1" id="KW-0328">Glycosyltransferase</keyword>
<dbReference type="EMBL" id="FNHQ01000001">
    <property type="protein sequence ID" value="SDM02914.1"/>
    <property type="molecule type" value="Genomic_DNA"/>
</dbReference>
<dbReference type="PANTHER" id="PTHR11927:SF9">
    <property type="entry name" value="L-FUCOSYLTRANSFERASE"/>
    <property type="match status" value="1"/>
</dbReference>
<dbReference type="AlphaFoldDB" id="A0A1G9PVY6"/>
<dbReference type="GO" id="GO:0005975">
    <property type="term" value="P:carbohydrate metabolic process"/>
    <property type="evidence" value="ECO:0007669"/>
    <property type="project" value="InterPro"/>
</dbReference>
<dbReference type="CDD" id="cd11301">
    <property type="entry name" value="Fut1_Fut2_like"/>
    <property type="match status" value="1"/>
</dbReference>
<dbReference type="InterPro" id="IPR002516">
    <property type="entry name" value="Glyco_trans_11"/>
</dbReference>
<protein>
    <submittedName>
        <fullName evidence="3">Glycosyl transferase family 11</fullName>
    </submittedName>
</protein>
<dbReference type="PANTHER" id="PTHR11927">
    <property type="entry name" value="GALACTOSIDE 2-L-FUCOSYLTRANSFERASE"/>
    <property type="match status" value="1"/>
</dbReference>
<organism evidence="3 4">
    <name type="scientific">Megasphaera paucivorans</name>
    <dbReference type="NCBI Taxonomy" id="349095"/>
    <lineage>
        <taxon>Bacteria</taxon>
        <taxon>Bacillati</taxon>
        <taxon>Bacillota</taxon>
        <taxon>Negativicutes</taxon>
        <taxon>Veillonellales</taxon>
        <taxon>Veillonellaceae</taxon>
        <taxon>Megasphaera</taxon>
    </lineage>
</organism>
<dbReference type="GO" id="GO:0016020">
    <property type="term" value="C:membrane"/>
    <property type="evidence" value="ECO:0007669"/>
    <property type="project" value="InterPro"/>
</dbReference>
<evidence type="ECO:0000256" key="1">
    <source>
        <dbReference type="ARBA" id="ARBA00022676"/>
    </source>
</evidence>
<name>A0A1G9PVY6_9FIRM</name>
<dbReference type="GO" id="GO:0008107">
    <property type="term" value="F:galactoside 2-alpha-L-fucosyltransferase activity"/>
    <property type="evidence" value="ECO:0007669"/>
    <property type="project" value="InterPro"/>
</dbReference>
<keyword evidence="2 3" id="KW-0808">Transferase</keyword>
<evidence type="ECO:0000256" key="2">
    <source>
        <dbReference type="ARBA" id="ARBA00022679"/>
    </source>
</evidence>
<reference evidence="3 4" key="1">
    <citation type="submission" date="2016-10" db="EMBL/GenBank/DDBJ databases">
        <authorList>
            <person name="de Groot N.N."/>
        </authorList>
    </citation>
    <scope>NUCLEOTIDE SEQUENCE [LARGE SCALE GENOMIC DNA]</scope>
    <source>
        <strain evidence="3 4">DSM 16981</strain>
    </source>
</reference>
<dbReference type="Pfam" id="PF01531">
    <property type="entry name" value="Glyco_transf_11"/>
    <property type="match status" value="1"/>
</dbReference>
<dbReference type="STRING" id="349095.SAMN05660299_00019"/>
<keyword evidence="4" id="KW-1185">Reference proteome</keyword>
<gene>
    <name evidence="3" type="ORF">SAMN05660299_00019</name>
</gene>
<evidence type="ECO:0000313" key="3">
    <source>
        <dbReference type="EMBL" id="SDM02914.1"/>
    </source>
</evidence>
<evidence type="ECO:0000313" key="4">
    <source>
        <dbReference type="Proteomes" id="UP000199309"/>
    </source>
</evidence>
<dbReference type="Proteomes" id="UP000199309">
    <property type="component" value="Unassembled WGS sequence"/>
</dbReference>
<accession>A0A1G9PVY6</accession>